<dbReference type="Pfam" id="PF00931">
    <property type="entry name" value="NB-ARC"/>
    <property type="match status" value="1"/>
</dbReference>
<dbReference type="InterPro" id="IPR042197">
    <property type="entry name" value="Apaf_helical"/>
</dbReference>
<keyword evidence="11" id="KW-1185">Reference proteome</keyword>
<dbReference type="Pfam" id="PF13855">
    <property type="entry name" value="LRR_8"/>
    <property type="match status" value="1"/>
</dbReference>
<evidence type="ECO:0000313" key="11">
    <source>
        <dbReference type="Proteomes" id="UP001472677"/>
    </source>
</evidence>
<dbReference type="EMBL" id="JBBPBM010000007">
    <property type="protein sequence ID" value="KAK8575876.1"/>
    <property type="molecule type" value="Genomic_DNA"/>
</dbReference>
<evidence type="ECO:0000259" key="9">
    <source>
        <dbReference type="Pfam" id="PF23559"/>
    </source>
</evidence>
<dbReference type="PRINTS" id="PR00364">
    <property type="entry name" value="DISEASERSIST"/>
</dbReference>
<evidence type="ECO:0000313" key="10">
    <source>
        <dbReference type="EMBL" id="KAK8575876.1"/>
    </source>
</evidence>
<dbReference type="InterPro" id="IPR001611">
    <property type="entry name" value="Leu-rich_rpt"/>
</dbReference>
<evidence type="ECO:0000259" key="7">
    <source>
        <dbReference type="Pfam" id="PF00931"/>
    </source>
</evidence>
<dbReference type="Gene3D" id="3.40.50.300">
    <property type="entry name" value="P-loop containing nucleotide triphosphate hydrolases"/>
    <property type="match status" value="1"/>
</dbReference>
<evidence type="ECO:0000256" key="4">
    <source>
        <dbReference type="ARBA" id="ARBA00022741"/>
    </source>
</evidence>
<dbReference type="Gene3D" id="3.80.10.10">
    <property type="entry name" value="Ribonuclease Inhibitor"/>
    <property type="match status" value="2"/>
</dbReference>
<dbReference type="Pfam" id="PF23559">
    <property type="entry name" value="WHD_DRP"/>
    <property type="match status" value="1"/>
</dbReference>
<organism evidence="10 11">
    <name type="scientific">Hibiscus sabdariffa</name>
    <name type="common">roselle</name>
    <dbReference type="NCBI Taxonomy" id="183260"/>
    <lineage>
        <taxon>Eukaryota</taxon>
        <taxon>Viridiplantae</taxon>
        <taxon>Streptophyta</taxon>
        <taxon>Embryophyta</taxon>
        <taxon>Tracheophyta</taxon>
        <taxon>Spermatophyta</taxon>
        <taxon>Magnoliopsida</taxon>
        <taxon>eudicotyledons</taxon>
        <taxon>Gunneridae</taxon>
        <taxon>Pentapetalae</taxon>
        <taxon>rosids</taxon>
        <taxon>malvids</taxon>
        <taxon>Malvales</taxon>
        <taxon>Malvaceae</taxon>
        <taxon>Malvoideae</taxon>
        <taxon>Hibiscus</taxon>
    </lineage>
</organism>
<accession>A0ABR2FC17</accession>
<dbReference type="SUPFAM" id="SSF52540">
    <property type="entry name" value="P-loop containing nucleoside triphosphate hydrolases"/>
    <property type="match status" value="1"/>
</dbReference>
<evidence type="ECO:0000259" key="8">
    <source>
        <dbReference type="Pfam" id="PF23247"/>
    </source>
</evidence>
<protein>
    <recommendedName>
        <fullName evidence="12">NB-ARC domain-containing protein</fullName>
    </recommendedName>
</protein>
<keyword evidence="6" id="KW-0067">ATP-binding</keyword>
<dbReference type="InterPro" id="IPR002182">
    <property type="entry name" value="NB-ARC"/>
</dbReference>
<keyword evidence="4" id="KW-0547">Nucleotide-binding</keyword>
<evidence type="ECO:0000256" key="2">
    <source>
        <dbReference type="ARBA" id="ARBA00022614"/>
    </source>
</evidence>
<dbReference type="Gene3D" id="1.10.10.10">
    <property type="entry name" value="Winged helix-like DNA-binding domain superfamily/Winged helix DNA-binding domain"/>
    <property type="match status" value="1"/>
</dbReference>
<sequence>MGSCFSVQLSFDNFIDRGWDSIVRHANYVCKLKQTLPTLSAALEELRVQKDDVQLEVDLAEQRQLKRLKRVQLWLSNAETMITDADNLIADGPREVNNLCLGGCASKTCLSSYKFGKKVAKMVQDIKDHMSKGVFEKVAESQPAAPVVVRPEEQPIALESMIDKVWSCIMDEDVAIIGIYGLGGVGKTTLLTQINNKFSTEPHGYIVIWALVSKDYNVRKIQDEIGGIIGFSNESWKKKRVDQKAADIRSVLYKRRFVLLLDDLWKRVDLIEVGVPKPSLDNESKLIFTTRSLEVCGEMEARKKIRVECLEPEKAWKLFQDKVGDEALNSHPDIPKLAKQVAEECGGLPLALITIGRAMACKTTPGEWRYAIEKLKRSALPKMEDEVFPLLKFSYDYLDPTMKCCLLYCCLYPEDYNISKRRLVEYWFCEGLLNEFDRISEAEMQGDHIINSLLRACLLERGEEECVKMHDVIRDMGLWIACELKAQGEKFFVKAGAQLVKVQGFKAWEGAKRTSLMKNQIEVLREPPVCPDLRTLFLSRNKLKVIGNDFFQFIPHLTVLDLSENIDLNALPEGISQLISLECLDLSGTGIIKLPLELKSLTKLKMLDLRNMINLIEIPQDLISSFSELQIFRIDGFLTGDYPEEDFPEEDNVLDGNDNEKLIEELKSLQHLNILRVPPIRSMSALQRFLSLHSFRRCTEALDLRAFRETKVFDVSWLENTERLKILFIQSCGELGDIRMGKELTYALRFQQLREVDIFDCNKLRDVTWLILAPNLSCLRLRWCGKMEQVFRKRKLVEVADVVGTPYPTPFSNLRYLFLRNLTELKSIYWDVLPFSCLKSITINNCPKLKKLPLNSESAKGNNITIEVEKDWWAQLEWENEATRHAFLPSFQDSKF</sequence>
<dbReference type="InterPro" id="IPR057135">
    <property type="entry name" value="At4g27190-like_LRR"/>
</dbReference>
<dbReference type="InterPro" id="IPR050905">
    <property type="entry name" value="Plant_NBS-LRR"/>
</dbReference>
<dbReference type="Proteomes" id="UP001472677">
    <property type="component" value="Unassembled WGS sequence"/>
</dbReference>
<dbReference type="InterPro" id="IPR027417">
    <property type="entry name" value="P-loop_NTPase"/>
</dbReference>
<evidence type="ECO:0000256" key="1">
    <source>
        <dbReference type="ARBA" id="ARBA00008894"/>
    </source>
</evidence>
<keyword evidence="5" id="KW-0611">Plant defense</keyword>
<dbReference type="InterPro" id="IPR036388">
    <property type="entry name" value="WH-like_DNA-bd_sf"/>
</dbReference>
<dbReference type="PANTHER" id="PTHR33463:SF220">
    <property type="entry name" value="NB-ARC DOMAIN-CONTAINING PROTEIN"/>
    <property type="match status" value="1"/>
</dbReference>
<reference evidence="10 11" key="1">
    <citation type="journal article" date="2024" name="G3 (Bethesda)">
        <title>Genome assembly of Hibiscus sabdariffa L. provides insights into metabolisms of medicinal natural products.</title>
        <authorList>
            <person name="Kim T."/>
        </authorList>
    </citation>
    <scope>NUCLEOTIDE SEQUENCE [LARGE SCALE GENOMIC DNA]</scope>
    <source>
        <strain evidence="10">TK-2024</strain>
        <tissue evidence="10">Old leaves</tissue>
    </source>
</reference>
<dbReference type="PANTHER" id="PTHR33463">
    <property type="entry name" value="NB-ARC DOMAIN-CONTAINING PROTEIN-RELATED"/>
    <property type="match status" value="1"/>
</dbReference>
<evidence type="ECO:0000256" key="5">
    <source>
        <dbReference type="ARBA" id="ARBA00022821"/>
    </source>
</evidence>
<comment type="similarity">
    <text evidence="1">Belongs to the disease resistance NB-LRR family.</text>
</comment>
<evidence type="ECO:0000256" key="3">
    <source>
        <dbReference type="ARBA" id="ARBA00022737"/>
    </source>
</evidence>
<dbReference type="InterPro" id="IPR032675">
    <property type="entry name" value="LRR_dom_sf"/>
</dbReference>
<feature type="domain" description="Disease resistance protein At4g27190-like leucine-rich repeats" evidence="8">
    <location>
        <begin position="746"/>
        <end position="852"/>
    </location>
</feature>
<feature type="domain" description="NB-ARC" evidence="7">
    <location>
        <begin position="159"/>
        <end position="327"/>
    </location>
</feature>
<keyword evidence="2" id="KW-0433">Leucine-rich repeat</keyword>
<feature type="domain" description="Disease resistance protein winged helix" evidence="9">
    <location>
        <begin position="411"/>
        <end position="476"/>
    </location>
</feature>
<dbReference type="Gene3D" id="1.10.8.430">
    <property type="entry name" value="Helical domain of apoptotic protease-activating factors"/>
    <property type="match status" value="1"/>
</dbReference>
<comment type="caution">
    <text evidence="10">The sequence shown here is derived from an EMBL/GenBank/DDBJ whole genome shotgun (WGS) entry which is preliminary data.</text>
</comment>
<gene>
    <name evidence="10" type="ORF">V6N12_063527</name>
</gene>
<dbReference type="Pfam" id="PF23247">
    <property type="entry name" value="LRR_RPS2"/>
    <property type="match status" value="1"/>
</dbReference>
<evidence type="ECO:0000256" key="6">
    <source>
        <dbReference type="ARBA" id="ARBA00022840"/>
    </source>
</evidence>
<keyword evidence="3" id="KW-0677">Repeat</keyword>
<name>A0ABR2FC17_9ROSI</name>
<evidence type="ECO:0008006" key="12">
    <source>
        <dbReference type="Google" id="ProtNLM"/>
    </source>
</evidence>
<dbReference type="InterPro" id="IPR058922">
    <property type="entry name" value="WHD_DRP"/>
</dbReference>
<dbReference type="SUPFAM" id="SSF52058">
    <property type="entry name" value="L domain-like"/>
    <property type="match status" value="1"/>
</dbReference>
<proteinExistence type="inferred from homology"/>